<gene>
    <name evidence="1" type="ORF">Tci_885158</name>
</gene>
<dbReference type="EMBL" id="BKCJ011270764">
    <property type="protein sequence ID" value="GFD13189.1"/>
    <property type="molecule type" value="Genomic_DNA"/>
</dbReference>
<protein>
    <submittedName>
        <fullName evidence="1">Uncharacterized protein</fullName>
    </submittedName>
</protein>
<accession>A0A699TVX3</accession>
<evidence type="ECO:0000313" key="1">
    <source>
        <dbReference type="EMBL" id="GFD13189.1"/>
    </source>
</evidence>
<sequence>MQSGISAGIDHKKAGRSLEDVGAYNPIAEAEFNSTLQRFHEVYFLLLSELSSHKDASVADIIDILRLESPLADAPGMSDLQPDVEQLMLPIHRPEDQVVLGETSLSFALSVSHSWVERIRENILAQRSALVDVWVPLDDPLSAKNLTGAAGTSNSKPATVATMTALSTTFASASSVPPITIED</sequence>
<proteinExistence type="predicted"/>
<feature type="non-terminal residue" evidence="1">
    <location>
        <position position="183"/>
    </location>
</feature>
<name>A0A699TVX3_TANCI</name>
<reference evidence="1" key="1">
    <citation type="journal article" date="2019" name="Sci. Rep.">
        <title>Draft genome of Tanacetum cinerariifolium, the natural source of mosquito coil.</title>
        <authorList>
            <person name="Yamashiro T."/>
            <person name="Shiraishi A."/>
            <person name="Satake H."/>
            <person name="Nakayama K."/>
        </authorList>
    </citation>
    <scope>NUCLEOTIDE SEQUENCE</scope>
</reference>
<organism evidence="1">
    <name type="scientific">Tanacetum cinerariifolium</name>
    <name type="common">Dalmatian daisy</name>
    <name type="synonym">Chrysanthemum cinerariifolium</name>
    <dbReference type="NCBI Taxonomy" id="118510"/>
    <lineage>
        <taxon>Eukaryota</taxon>
        <taxon>Viridiplantae</taxon>
        <taxon>Streptophyta</taxon>
        <taxon>Embryophyta</taxon>
        <taxon>Tracheophyta</taxon>
        <taxon>Spermatophyta</taxon>
        <taxon>Magnoliopsida</taxon>
        <taxon>eudicotyledons</taxon>
        <taxon>Gunneridae</taxon>
        <taxon>Pentapetalae</taxon>
        <taxon>asterids</taxon>
        <taxon>campanulids</taxon>
        <taxon>Asterales</taxon>
        <taxon>Asteraceae</taxon>
        <taxon>Asteroideae</taxon>
        <taxon>Anthemideae</taxon>
        <taxon>Anthemidinae</taxon>
        <taxon>Tanacetum</taxon>
    </lineage>
</organism>
<comment type="caution">
    <text evidence="1">The sequence shown here is derived from an EMBL/GenBank/DDBJ whole genome shotgun (WGS) entry which is preliminary data.</text>
</comment>
<dbReference type="AlphaFoldDB" id="A0A699TVX3"/>